<keyword evidence="11 12" id="KW-0472">Membrane</keyword>
<accession>A0A2A4T167</accession>
<dbReference type="EMBL" id="NVSR01000072">
    <property type="protein sequence ID" value="PCI27144.1"/>
    <property type="molecule type" value="Genomic_DNA"/>
</dbReference>
<dbReference type="InterPro" id="IPR003660">
    <property type="entry name" value="HAMP_dom"/>
</dbReference>
<comment type="subcellular location">
    <subcellularLocation>
        <location evidence="2">Cell membrane</location>
        <topology evidence="2">Multi-pass membrane protein</topology>
    </subcellularLocation>
</comment>
<sequence>MSIFKKIMISPILLTFVFTIAFATFYWQISSIMKDMGEEVENSTSAVQQVYQESIHPMMRLVESISFDPLLSQEADELNRILYRLRQYPAVKTAYFVDFDERILGDGLDPDEIAHLGESIPPENHLTQDLSQPLFEIEANQLIYSHPFNDQGDHIGRLQVTFSLNAIHKIEQGLLQKVDDLAQRSAARFINIMLLAVLLILIALALSYFITRRISKDLFIAIDVAKEVAGGNWDIPIKTTSKDEIGVLFEAMRVMVDNTRSKINDLNILNQTGKNLAGLFEKTKALEEVFRVTQQKNKIERCSVYLMNEVGELEMEAYFPHGDQSKQTEGRKFRVGEGIVGVTAKLRQIQFIPNTAEANDFIKGNENSAKSLLCVPLMDDQKLFGVMNFSGDVDRVVFEKSDEGFVHTLAGMTVVNLKNIQMLNLIEEHNRTLESKVQERTTASRS</sequence>
<keyword evidence="12" id="KW-0812">Transmembrane</keyword>
<keyword evidence="8" id="KW-0418">Kinase</keyword>
<dbReference type="InterPro" id="IPR050398">
    <property type="entry name" value="HssS/ArlS-like"/>
</dbReference>
<dbReference type="SUPFAM" id="SSF158472">
    <property type="entry name" value="HAMP domain-like"/>
    <property type="match status" value="1"/>
</dbReference>
<evidence type="ECO:0000256" key="5">
    <source>
        <dbReference type="ARBA" id="ARBA00022553"/>
    </source>
</evidence>
<dbReference type="Pfam" id="PF00672">
    <property type="entry name" value="HAMP"/>
    <property type="match status" value="1"/>
</dbReference>
<evidence type="ECO:0000256" key="3">
    <source>
        <dbReference type="ARBA" id="ARBA00012438"/>
    </source>
</evidence>
<reference evidence="15" key="1">
    <citation type="submission" date="2017-08" db="EMBL/GenBank/DDBJ databases">
        <title>A dynamic microbial community with high functional redundancy inhabits the cold, oxic subseafloor aquifer.</title>
        <authorList>
            <person name="Tully B.J."/>
            <person name="Wheat C.G."/>
            <person name="Glazer B.T."/>
            <person name="Huber J.A."/>
        </authorList>
    </citation>
    <scope>NUCLEOTIDE SEQUENCE [LARGE SCALE GENOMIC DNA]</scope>
</reference>
<evidence type="ECO:0000313" key="15">
    <source>
        <dbReference type="Proteomes" id="UP000218113"/>
    </source>
</evidence>
<evidence type="ECO:0000256" key="2">
    <source>
        <dbReference type="ARBA" id="ARBA00004651"/>
    </source>
</evidence>
<evidence type="ECO:0000259" key="13">
    <source>
        <dbReference type="PROSITE" id="PS50885"/>
    </source>
</evidence>
<dbReference type="Gene3D" id="6.10.340.10">
    <property type="match status" value="1"/>
</dbReference>
<dbReference type="AlphaFoldDB" id="A0A2A4T167"/>
<feature type="domain" description="HAMP" evidence="13">
    <location>
        <begin position="212"/>
        <end position="264"/>
    </location>
</feature>
<evidence type="ECO:0000256" key="1">
    <source>
        <dbReference type="ARBA" id="ARBA00000085"/>
    </source>
</evidence>
<dbReference type="Gene3D" id="3.30.450.40">
    <property type="match status" value="1"/>
</dbReference>
<gene>
    <name evidence="14" type="ORF">COB67_09215</name>
</gene>
<dbReference type="SMART" id="SM00065">
    <property type="entry name" value="GAF"/>
    <property type="match status" value="1"/>
</dbReference>
<dbReference type="SMART" id="SM00304">
    <property type="entry name" value="HAMP"/>
    <property type="match status" value="1"/>
</dbReference>
<keyword evidence="9" id="KW-0067">ATP-binding</keyword>
<dbReference type="PROSITE" id="PS50885">
    <property type="entry name" value="HAMP"/>
    <property type="match status" value="1"/>
</dbReference>
<feature type="transmembrane region" description="Helical" evidence="12">
    <location>
        <begin position="7"/>
        <end position="27"/>
    </location>
</feature>
<evidence type="ECO:0000256" key="10">
    <source>
        <dbReference type="ARBA" id="ARBA00023012"/>
    </source>
</evidence>
<dbReference type="CDD" id="cd06225">
    <property type="entry name" value="HAMP"/>
    <property type="match status" value="1"/>
</dbReference>
<evidence type="ECO:0000256" key="6">
    <source>
        <dbReference type="ARBA" id="ARBA00022679"/>
    </source>
</evidence>
<keyword evidence="12" id="KW-1133">Transmembrane helix</keyword>
<keyword evidence="5" id="KW-0597">Phosphoprotein</keyword>
<evidence type="ECO:0000256" key="4">
    <source>
        <dbReference type="ARBA" id="ARBA00022475"/>
    </source>
</evidence>
<evidence type="ECO:0000256" key="7">
    <source>
        <dbReference type="ARBA" id="ARBA00022741"/>
    </source>
</evidence>
<comment type="caution">
    <text evidence="14">The sequence shown here is derived from an EMBL/GenBank/DDBJ whole genome shotgun (WGS) entry which is preliminary data.</text>
</comment>
<proteinExistence type="predicted"/>
<evidence type="ECO:0000313" key="14">
    <source>
        <dbReference type="EMBL" id="PCI27144.1"/>
    </source>
</evidence>
<dbReference type="InterPro" id="IPR003018">
    <property type="entry name" value="GAF"/>
</dbReference>
<evidence type="ECO:0000256" key="11">
    <source>
        <dbReference type="ARBA" id="ARBA00023136"/>
    </source>
</evidence>
<protein>
    <recommendedName>
        <fullName evidence="3">histidine kinase</fullName>
        <ecNumber evidence="3">2.7.13.3</ecNumber>
    </recommendedName>
</protein>
<evidence type="ECO:0000256" key="12">
    <source>
        <dbReference type="SAM" id="Phobius"/>
    </source>
</evidence>
<name>A0A2A4T167_9DELT</name>
<dbReference type="InterPro" id="IPR029016">
    <property type="entry name" value="GAF-like_dom_sf"/>
</dbReference>
<dbReference type="GO" id="GO:0005886">
    <property type="term" value="C:plasma membrane"/>
    <property type="evidence" value="ECO:0007669"/>
    <property type="project" value="UniProtKB-SubCell"/>
</dbReference>
<evidence type="ECO:0000256" key="9">
    <source>
        <dbReference type="ARBA" id="ARBA00022840"/>
    </source>
</evidence>
<dbReference type="GO" id="GO:0000155">
    <property type="term" value="F:phosphorelay sensor kinase activity"/>
    <property type="evidence" value="ECO:0007669"/>
    <property type="project" value="TreeGrafter"/>
</dbReference>
<feature type="transmembrane region" description="Helical" evidence="12">
    <location>
        <begin position="189"/>
        <end position="210"/>
    </location>
</feature>
<dbReference type="PANTHER" id="PTHR45528">
    <property type="entry name" value="SENSOR HISTIDINE KINASE CPXA"/>
    <property type="match status" value="1"/>
</dbReference>
<keyword evidence="7" id="KW-0547">Nucleotide-binding</keyword>
<dbReference type="EC" id="2.7.13.3" evidence="3"/>
<keyword evidence="6" id="KW-0808">Transferase</keyword>
<dbReference type="PANTHER" id="PTHR45528:SF1">
    <property type="entry name" value="SENSOR HISTIDINE KINASE CPXA"/>
    <property type="match status" value="1"/>
</dbReference>
<dbReference type="GO" id="GO:0005524">
    <property type="term" value="F:ATP binding"/>
    <property type="evidence" value="ECO:0007669"/>
    <property type="project" value="UniProtKB-KW"/>
</dbReference>
<dbReference type="Pfam" id="PF01590">
    <property type="entry name" value="GAF"/>
    <property type="match status" value="1"/>
</dbReference>
<evidence type="ECO:0000256" key="8">
    <source>
        <dbReference type="ARBA" id="ARBA00022777"/>
    </source>
</evidence>
<keyword evidence="10" id="KW-0902">Two-component regulatory system</keyword>
<dbReference type="Proteomes" id="UP000218113">
    <property type="component" value="Unassembled WGS sequence"/>
</dbReference>
<comment type="catalytic activity">
    <reaction evidence="1">
        <text>ATP + protein L-histidine = ADP + protein N-phospho-L-histidine.</text>
        <dbReference type="EC" id="2.7.13.3"/>
    </reaction>
</comment>
<keyword evidence="4" id="KW-1003">Cell membrane</keyword>
<dbReference type="SUPFAM" id="SSF55781">
    <property type="entry name" value="GAF domain-like"/>
    <property type="match status" value="1"/>
</dbReference>
<organism evidence="14 15">
    <name type="scientific">SAR324 cluster bacterium</name>
    <dbReference type="NCBI Taxonomy" id="2024889"/>
    <lineage>
        <taxon>Bacteria</taxon>
        <taxon>Deltaproteobacteria</taxon>
        <taxon>SAR324 cluster</taxon>
    </lineage>
</organism>